<evidence type="ECO:0000259" key="7">
    <source>
        <dbReference type="Pfam" id="PF14322"/>
    </source>
</evidence>
<evidence type="ECO:0000256" key="2">
    <source>
        <dbReference type="ARBA" id="ARBA00006275"/>
    </source>
</evidence>
<evidence type="ECO:0000256" key="3">
    <source>
        <dbReference type="ARBA" id="ARBA00022729"/>
    </source>
</evidence>
<dbReference type="InterPro" id="IPR012944">
    <property type="entry name" value="SusD_RagB_dom"/>
</dbReference>
<dbReference type="PROSITE" id="PS51257">
    <property type="entry name" value="PROKAR_LIPOPROTEIN"/>
    <property type="match status" value="1"/>
</dbReference>
<gene>
    <name evidence="8" type="ORF">GCM10007390_01430</name>
</gene>
<dbReference type="SUPFAM" id="SSF48452">
    <property type="entry name" value="TPR-like"/>
    <property type="match status" value="1"/>
</dbReference>
<dbReference type="Gene3D" id="1.25.40.390">
    <property type="match status" value="1"/>
</dbReference>
<sequence length="502" mass="56380">MKKITILFSLVFVSLTGCTDLAEEPKGLLAPESFFKSTTDVEAGIFGAYSQFVSVNLYGRELPVMLMLRSDMAAIGDLGTLADRKQIDEFDMDSQNDLSKNVWEAFYRTVSAANTAIEAAKSVKGDPVKKTSLEAEGRFIRAFSYFNLVRIFGDVPYLDKPVETTAQLNGVARTPVAQIYQSIEEDLLFARKNLPDRHTGDPRNRATSGTAATVLADVYLTQQQFDKAATEARYVINNASGLFNYRLEKNYQDLFNGTLAASIKEPIFVADWQNNLLGDGGINEDWLISQTRPRGLLPRSLSVVVPTMAVYNSWDARDYRRAVSFEDSVLINGQKVSIVKAASIPVKRPHIAKYYRFPGPQDAGDDRRADNDYHIYRYADVLLMAAEAIAESEGVNAEAIGYINAIRARARFNGKITTSFPADVTPQINATDFIKLVREERRLELAFEFKRWFDIKRWGILQESFTGPGAYETRPVDSNRDYLLPLPLNEIRLNSWTQNPGY</sequence>
<evidence type="ECO:0000256" key="5">
    <source>
        <dbReference type="ARBA" id="ARBA00023237"/>
    </source>
</evidence>
<keyword evidence="3" id="KW-0732">Signal</keyword>
<feature type="domain" description="RagB/SusD" evidence="6">
    <location>
        <begin position="349"/>
        <end position="502"/>
    </location>
</feature>
<protein>
    <submittedName>
        <fullName evidence="8">Membrane protein</fullName>
    </submittedName>
</protein>
<dbReference type="RefSeq" id="WP_189562422.1">
    <property type="nucleotide sequence ID" value="NZ_BMXF01000001.1"/>
</dbReference>
<evidence type="ECO:0000256" key="4">
    <source>
        <dbReference type="ARBA" id="ARBA00023136"/>
    </source>
</evidence>
<keyword evidence="5" id="KW-0998">Cell outer membrane</keyword>
<dbReference type="Pfam" id="PF07980">
    <property type="entry name" value="SusD_RagB"/>
    <property type="match status" value="1"/>
</dbReference>
<dbReference type="InterPro" id="IPR011990">
    <property type="entry name" value="TPR-like_helical_dom_sf"/>
</dbReference>
<organism evidence="8 9">
    <name type="scientific">Persicitalea jodogahamensis</name>
    <dbReference type="NCBI Taxonomy" id="402147"/>
    <lineage>
        <taxon>Bacteria</taxon>
        <taxon>Pseudomonadati</taxon>
        <taxon>Bacteroidota</taxon>
        <taxon>Cytophagia</taxon>
        <taxon>Cytophagales</taxon>
        <taxon>Spirosomataceae</taxon>
        <taxon>Persicitalea</taxon>
    </lineage>
</organism>
<dbReference type="GO" id="GO:0009279">
    <property type="term" value="C:cell outer membrane"/>
    <property type="evidence" value="ECO:0007669"/>
    <property type="project" value="UniProtKB-SubCell"/>
</dbReference>
<comment type="caution">
    <text evidence="8">The sequence shown here is derived from an EMBL/GenBank/DDBJ whole genome shotgun (WGS) entry which is preliminary data.</text>
</comment>
<comment type="similarity">
    <text evidence="2">Belongs to the SusD family.</text>
</comment>
<name>A0A8J3D3G8_9BACT</name>
<dbReference type="Proteomes" id="UP000598271">
    <property type="component" value="Unassembled WGS sequence"/>
</dbReference>
<evidence type="ECO:0000259" key="6">
    <source>
        <dbReference type="Pfam" id="PF07980"/>
    </source>
</evidence>
<comment type="subcellular location">
    <subcellularLocation>
        <location evidence="1">Cell outer membrane</location>
    </subcellularLocation>
</comment>
<evidence type="ECO:0000313" key="9">
    <source>
        <dbReference type="Proteomes" id="UP000598271"/>
    </source>
</evidence>
<dbReference type="EMBL" id="BMXF01000001">
    <property type="protein sequence ID" value="GHB52485.1"/>
    <property type="molecule type" value="Genomic_DNA"/>
</dbReference>
<keyword evidence="4" id="KW-0472">Membrane</keyword>
<evidence type="ECO:0000256" key="1">
    <source>
        <dbReference type="ARBA" id="ARBA00004442"/>
    </source>
</evidence>
<evidence type="ECO:0000313" key="8">
    <source>
        <dbReference type="EMBL" id="GHB52485.1"/>
    </source>
</evidence>
<dbReference type="AlphaFoldDB" id="A0A8J3D3G8"/>
<dbReference type="InterPro" id="IPR033985">
    <property type="entry name" value="SusD-like_N"/>
</dbReference>
<keyword evidence="9" id="KW-1185">Reference proteome</keyword>
<dbReference type="Pfam" id="PF14322">
    <property type="entry name" value="SusD-like_3"/>
    <property type="match status" value="1"/>
</dbReference>
<accession>A0A8J3D3G8</accession>
<feature type="domain" description="SusD-like N-terminal" evidence="7">
    <location>
        <begin position="89"/>
        <end position="220"/>
    </location>
</feature>
<proteinExistence type="inferred from homology"/>
<reference evidence="8 9" key="1">
    <citation type="journal article" date="2014" name="Int. J. Syst. Evol. Microbiol.">
        <title>Complete genome sequence of Corynebacterium casei LMG S-19264T (=DSM 44701T), isolated from a smear-ripened cheese.</title>
        <authorList>
            <consortium name="US DOE Joint Genome Institute (JGI-PGF)"/>
            <person name="Walter F."/>
            <person name="Albersmeier A."/>
            <person name="Kalinowski J."/>
            <person name="Ruckert C."/>
        </authorList>
    </citation>
    <scope>NUCLEOTIDE SEQUENCE [LARGE SCALE GENOMIC DNA]</scope>
    <source>
        <strain evidence="8 9">KCTC 12866</strain>
    </source>
</reference>